<dbReference type="GO" id="GO:0006813">
    <property type="term" value="P:potassium ion transport"/>
    <property type="evidence" value="ECO:0007669"/>
    <property type="project" value="InterPro"/>
</dbReference>
<dbReference type="Proteomes" id="UP000221024">
    <property type="component" value="Unassembled WGS sequence"/>
</dbReference>
<dbReference type="OrthoDB" id="9762947at2"/>
<evidence type="ECO:0000256" key="6">
    <source>
        <dbReference type="ARBA" id="ARBA00023136"/>
    </source>
</evidence>
<evidence type="ECO:0000256" key="2">
    <source>
        <dbReference type="ARBA" id="ARBA00022448"/>
    </source>
</evidence>
<dbReference type="GO" id="GO:0006865">
    <property type="term" value="P:amino acid transport"/>
    <property type="evidence" value="ECO:0007669"/>
    <property type="project" value="InterPro"/>
</dbReference>
<dbReference type="Pfam" id="PF02080">
    <property type="entry name" value="TrkA_C"/>
    <property type="match status" value="1"/>
</dbReference>
<keyword evidence="5 7" id="KW-1133">Transmembrane helix</keyword>
<feature type="transmembrane region" description="Helical" evidence="7">
    <location>
        <begin position="354"/>
        <end position="373"/>
    </location>
</feature>
<feature type="transmembrane region" description="Helical" evidence="7">
    <location>
        <begin position="83"/>
        <end position="116"/>
    </location>
</feature>
<dbReference type="InterPro" id="IPR036721">
    <property type="entry name" value="RCK_C_sf"/>
</dbReference>
<keyword evidence="2" id="KW-0813">Transport</keyword>
<dbReference type="PROSITE" id="PS51202">
    <property type="entry name" value="RCK_C"/>
    <property type="match status" value="1"/>
</dbReference>
<feature type="domain" description="RCK C-terminal" evidence="9">
    <location>
        <begin position="617"/>
        <end position="701"/>
    </location>
</feature>
<dbReference type="InterPro" id="IPR006037">
    <property type="entry name" value="RCK_C"/>
</dbReference>
<feature type="transmembrane region" description="Helical" evidence="7">
    <location>
        <begin position="44"/>
        <end position="63"/>
    </location>
</feature>
<reference evidence="10 11" key="1">
    <citation type="submission" date="2017-10" db="EMBL/GenBank/DDBJ databases">
        <title>Draft genome of Longimonas halophila.</title>
        <authorList>
            <person name="Goh K.M."/>
            <person name="Shamsir M.S."/>
            <person name="Lim S.W."/>
        </authorList>
    </citation>
    <scope>NUCLEOTIDE SEQUENCE [LARGE SCALE GENOMIC DNA]</scope>
    <source>
        <strain evidence="10 11">KCTC 42399</strain>
    </source>
</reference>
<evidence type="ECO:0000256" key="1">
    <source>
        <dbReference type="ARBA" id="ARBA00004651"/>
    </source>
</evidence>
<feature type="transmembrane region" description="Helical" evidence="7">
    <location>
        <begin position="191"/>
        <end position="208"/>
    </location>
</feature>
<gene>
    <name evidence="10" type="ORF">CRI93_02115</name>
</gene>
<dbReference type="Gene3D" id="3.30.70.1450">
    <property type="entry name" value="Regulator of K+ conductance, C-terminal domain"/>
    <property type="match status" value="1"/>
</dbReference>
<feature type="transmembrane region" description="Helical" evidence="7">
    <location>
        <begin position="273"/>
        <end position="294"/>
    </location>
</feature>
<dbReference type="InterPro" id="IPR016152">
    <property type="entry name" value="PTrfase/Anion_transptr"/>
</dbReference>
<feature type="transmembrane region" description="Helical" evidence="7">
    <location>
        <begin position="331"/>
        <end position="348"/>
    </location>
</feature>
<feature type="transmembrane region" description="Helical" evidence="7">
    <location>
        <begin position="12"/>
        <end position="32"/>
    </location>
</feature>
<feature type="transmembrane region" description="Helical" evidence="7">
    <location>
        <begin position="385"/>
        <end position="405"/>
    </location>
</feature>
<accession>A0A2H3P4W5</accession>
<keyword evidence="4 7" id="KW-0812">Transmembrane</keyword>
<feature type="domain" description="PTS EIIA type-2" evidence="8">
    <location>
        <begin position="476"/>
        <end position="626"/>
    </location>
</feature>
<dbReference type="Pfam" id="PF00359">
    <property type="entry name" value="PTS_EIIA_2"/>
    <property type="match status" value="1"/>
</dbReference>
<dbReference type="GO" id="GO:0005886">
    <property type="term" value="C:plasma membrane"/>
    <property type="evidence" value="ECO:0007669"/>
    <property type="project" value="UniProtKB-SubCell"/>
</dbReference>
<evidence type="ECO:0000256" key="5">
    <source>
        <dbReference type="ARBA" id="ARBA00022989"/>
    </source>
</evidence>
<keyword evidence="6 7" id="KW-0472">Membrane</keyword>
<name>A0A2H3P4W5_9BACT</name>
<dbReference type="PROSITE" id="PS00218">
    <property type="entry name" value="AMINO_ACID_PERMEASE_1"/>
    <property type="match status" value="1"/>
</dbReference>
<dbReference type="PROSITE" id="PS51094">
    <property type="entry name" value="PTS_EIIA_TYPE_2"/>
    <property type="match status" value="1"/>
</dbReference>
<dbReference type="RefSeq" id="WP_098060947.1">
    <property type="nucleotide sequence ID" value="NZ_PDEP01000001.1"/>
</dbReference>
<dbReference type="Gene3D" id="3.40.930.10">
    <property type="entry name" value="Mannitol-specific EII, Chain A"/>
    <property type="match status" value="1"/>
</dbReference>
<feature type="transmembrane region" description="Helical" evidence="7">
    <location>
        <begin position="122"/>
        <end position="139"/>
    </location>
</feature>
<evidence type="ECO:0000259" key="9">
    <source>
        <dbReference type="PROSITE" id="PS51202"/>
    </source>
</evidence>
<feature type="transmembrane region" description="Helical" evidence="7">
    <location>
        <begin position="151"/>
        <end position="171"/>
    </location>
</feature>
<comment type="subcellular location">
    <subcellularLocation>
        <location evidence="1">Cell membrane</location>
        <topology evidence="1">Multi-pass membrane protein</topology>
    </subcellularLocation>
</comment>
<keyword evidence="11" id="KW-1185">Reference proteome</keyword>
<feature type="transmembrane region" description="Helical" evidence="7">
    <location>
        <begin position="411"/>
        <end position="430"/>
    </location>
</feature>
<evidence type="ECO:0000256" key="7">
    <source>
        <dbReference type="SAM" id="Phobius"/>
    </source>
</evidence>
<evidence type="ECO:0000256" key="4">
    <source>
        <dbReference type="ARBA" id="ARBA00022692"/>
    </source>
</evidence>
<organism evidence="10 11">
    <name type="scientific">Longimonas halophila</name>
    <dbReference type="NCBI Taxonomy" id="1469170"/>
    <lineage>
        <taxon>Bacteria</taxon>
        <taxon>Pseudomonadati</taxon>
        <taxon>Rhodothermota</taxon>
        <taxon>Rhodothermia</taxon>
        <taxon>Rhodothermales</taxon>
        <taxon>Salisaetaceae</taxon>
        <taxon>Longimonas</taxon>
    </lineage>
</organism>
<protein>
    <submittedName>
        <fullName evidence="10">Amino acid transporter</fullName>
    </submittedName>
</protein>
<feature type="transmembrane region" description="Helical" evidence="7">
    <location>
        <begin position="229"/>
        <end position="253"/>
    </location>
</feature>
<sequence>MASDSTLEKSLTLYDVYAISTGAMFSSGFFLLPGIAAAETGPSVILAYLVAGLLILPSMYSMAELSTAMPKAGGTYYFLDRSLGPLAGTVGGLGTWLALVFKSAFALIGMGAYLAIYADVPIKPLAAALAVAFGVLNVVGAKESSWLQRALVTVLVGVLTFYVAQGVFSVWDGFSASGSADAFTPFFTEGGGGFLATIGIVFVSYAGLTKVASVAEEVKNPDRNIPLGMILSLATATTIYVVGVAIMVAVLPGEQLNSDLTPVFTSGEVFFNWLPYSLGPILIVVAAIAAFASTGNAGIMSASRYPLAMARDRLLPDGLAQLGRFKTPTRSIIVTVGLMLVIIFALSEEGVAKLASAFQLLIFAFLNFAVIVMRESEIPSYAPGYRSPLYPWMQIAGIFIPGLLISEMGTLAIVFTAIVILVGIGWYFYYVQNVPREGAIFHWFERLGKQRYDGLDHELQGILEEKRVSDDTAFGKLVARAEVIRITEPTIYEEIVGQIATQLAGKLNLSAETLKHDFLDGTLHSAVSVSHGAALPYCQIDGIDQQEMVMVHCQSGVCIDVEKAGSPLDTSEPVYAFFFLVSPSDDQSNHLRTLATLANRIDENGFTTEWRAAADEKAMKESLLHHERYITFSLLSDTKTEDFIDRRIRDLNLPAGVLVALVRRNDQVTIPNGDSTLQEGDQMTVIGDPAGIERLYELYRGGANEESIVQ</sequence>
<comment type="caution">
    <text evidence="10">The sequence shown here is derived from an EMBL/GenBank/DDBJ whole genome shotgun (WGS) entry which is preliminary data.</text>
</comment>
<dbReference type="PANTHER" id="PTHR42770:SF7">
    <property type="entry name" value="MEMBRANE PROTEIN"/>
    <property type="match status" value="1"/>
</dbReference>
<evidence type="ECO:0000313" key="10">
    <source>
        <dbReference type="EMBL" id="PEN09549.1"/>
    </source>
</evidence>
<dbReference type="EMBL" id="PDEP01000001">
    <property type="protein sequence ID" value="PEN09549.1"/>
    <property type="molecule type" value="Genomic_DNA"/>
</dbReference>
<keyword evidence="3" id="KW-1003">Cell membrane</keyword>
<proteinExistence type="predicted"/>
<evidence type="ECO:0000256" key="3">
    <source>
        <dbReference type="ARBA" id="ARBA00022475"/>
    </source>
</evidence>
<dbReference type="Gene3D" id="1.20.1740.10">
    <property type="entry name" value="Amino acid/polyamine transporter I"/>
    <property type="match status" value="1"/>
</dbReference>
<dbReference type="Pfam" id="PF13520">
    <property type="entry name" value="AA_permease_2"/>
    <property type="match status" value="1"/>
</dbReference>
<dbReference type="SUPFAM" id="SSF116726">
    <property type="entry name" value="TrkA C-terminal domain-like"/>
    <property type="match status" value="1"/>
</dbReference>
<dbReference type="InterPro" id="IPR002178">
    <property type="entry name" value="PTS_EIIA_type-2_dom"/>
</dbReference>
<dbReference type="GO" id="GO:0008324">
    <property type="term" value="F:monoatomic cation transmembrane transporter activity"/>
    <property type="evidence" value="ECO:0007669"/>
    <property type="project" value="InterPro"/>
</dbReference>
<dbReference type="InterPro" id="IPR050367">
    <property type="entry name" value="APC_superfamily"/>
</dbReference>
<dbReference type="InterPro" id="IPR002293">
    <property type="entry name" value="AA/rel_permease1"/>
</dbReference>
<evidence type="ECO:0000259" key="8">
    <source>
        <dbReference type="PROSITE" id="PS51094"/>
    </source>
</evidence>
<dbReference type="AlphaFoldDB" id="A0A2H3P4W5"/>
<dbReference type="PANTHER" id="PTHR42770">
    <property type="entry name" value="AMINO ACID TRANSPORTER-RELATED"/>
    <property type="match status" value="1"/>
</dbReference>
<dbReference type="InterPro" id="IPR004840">
    <property type="entry name" value="Amino_acid_permease_CS"/>
</dbReference>
<dbReference type="SUPFAM" id="SSF55804">
    <property type="entry name" value="Phoshotransferase/anion transport protein"/>
    <property type="match status" value="1"/>
</dbReference>
<evidence type="ECO:0000313" key="11">
    <source>
        <dbReference type="Proteomes" id="UP000221024"/>
    </source>
</evidence>